<accession>A0AA38CCL1</accession>
<evidence type="ECO:0000256" key="1">
    <source>
        <dbReference type="SAM" id="MobiDB-lite"/>
    </source>
</evidence>
<evidence type="ECO:0000259" key="2">
    <source>
        <dbReference type="Pfam" id="PF06911"/>
    </source>
</evidence>
<dbReference type="OMA" id="LVGDFQW"/>
<proteinExistence type="predicted"/>
<dbReference type="InterPro" id="IPR045036">
    <property type="entry name" value="Spartin-like"/>
</dbReference>
<feature type="compositionally biased region" description="Low complexity" evidence="1">
    <location>
        <begin position="355"/>
        <end position="373"/>
    </location>
</feature>
<dbReference type="EMBL" id="JAHRHJ020000011">
    <property type="protein sequence ID" value="KAH9295189.1"/>
    <property type="molecule type" value="Genomic_DNA"/>
</dbReference>
<dbReference type="GO" id="GO:0005886">
    <property type="term" value="C:plasma membrane"/>
    <property type="evidence" value="ECO:0007669"/>
    <property type="project" value="TreeGrafter"/>
</dbReference>
<reference evidence="3 4" key="1">
    <citation type="journal article" date="2021" name="Nat. Plants">
        <title>The Taxus genome provides insights into paclitaxel biosynthesis.</title>
        <authorList>
            <person name="Xiong X."/>
            <person name="Gou J."/>
            <person name="Liao Q."/>
            <person name="Li Y."/>
            <person name="Zhou Q."/>
            <person name="Bi G."/>
            <person name="Li C."/>
            <person name="Du R."/>
            <person name="Wang X."/>
            <person name="Sun T."/>
            <person name="Guo L."/>
            <person name="Liang H."/>
            <person name="Lu P."/>
            <person name="Wu Y."/>
            <person name="Zhang Z."/>
            <person name="Ro D.K."/>
            <person name="Shang Y."/>
            <person name="Huang S."/>
            <person name="Yan J."/>
        </authorList>
    </citation>
    <scope>NUCLEOTIDE SEQUENCE [LARGE SCALE GENOMIC DNA]</scope>
    <source>
        <strain evidence="3">Ta-2019</strain>
    </source>
</reference>
<feature type="domain" description="Senescence" evidence="2">
    <location>
        <begin position="205"/>
        <end position="297"/>
    </location>
</feature>
<dbReference type="PANTHER" id="PTHR21068">
    <property type="entry name" value="SPARTIN"/>
    <property type="match status" value="1"/>
</dbReference>
<sequence length="440" mass="47153">MGGECSMTTVESGLEGICTGSENELLRIKGAELCLIDRKESVIMIQSGDFSFNVIKQTHSPLAAVVGLVGDLQWPVGRDSPSMKVGNKKYAFALPGEILYGLLLPGDTPLEAEQSLEGLLHHYSMFESHPEVSQGEQGWLVQAKQETAAYWTAVAPQLDKISVNAVQKLHAESTSATSLATWTDSGLCWMGPAVTSRQDVTDDKPTSPPGLAVNDDDGVSPRMRNRIQRARRLSAVAKLLSKTLLRGAINVNRHVAGQITDSSPVQSSPPTADIILASVDAFAKVVEAVETAGRSLFELADLQQHHKLQEQERRQSGAACPEGLWTLNKSGLRLLLRATALSAVIHVARGVGTTSSLSPAQSSPQSVLSQQPSDTPSEDNSCAINFMSADSVFSSRPPTAVTRVQHLPNSPFQHYSKSGSADSHFHFSLGLDTTDADPQP</sequence>
<organism evidence="3 4">
    <name type="scientific">Taxus chinensis</name>
    <name type="common">Chinese yew</name>
    <name type="synonym">Taxus wallichiana var. chinensis</name>
    <dbReference type="NCBI Taxonomy" id="29808"/>
    <lineage>
        <taxon>Eukaryota</taxon>
        <taxon>Viridiplantae</taxon>
        <taxon>Streptophyta</taxon>
        <taxon>Embryophyta</taxon>
        <taxon>Tracheophyta</taxon>
        <taxon>Spermatophyta</taxon>
        <taxon>Pinopsida</taxon>
        <taxon>Pinidae</taxon>
        <taxon>Conifers II</taxon>
        <taxon>Cupressales</taxon>
        <taxon>Taxaceae</taxon>
        <taxon>Taxus</taxon>
    </lineage>
</organism>
<protein>
    <recommendedName>
        <fullName evidence="2">Senescence domain-containing protein</fullName>
    </recommendedName>
</protein>
<dbReference type="AlphaFoldDB" id="A0AA38CCL1"/>
<dbReference type="InterPro" id="IPR009686">
    <property type="entry name" value="Senescence/spartin_C"/>
</dbReference>
<keyword evidence="4" id="KW-1185">Reference proteome</keyword>
<feature type="region of interest" description="Disordered" evidence="1">
    <location>
        <begin position="196"/>
        <end position="221"/>
    </location>
</feature>
<evidence type="ECO:0000313" key="3">
    <source>
        <dbReference type="EMBL" id="KAH9295189.1"/>
    </source>
</evidence>
<dbReference type="Pfam" id="PF06911">
    <property type="entry name" value="Senescence"/>
    <property type="match status" value="1"/>
</dbReference>
<feature type="region of interest" description="Disordered" evidence="1">
    <location>
        <begin position="354"/>
        <end position="381"/>
    </location>
</feature>
<comment type="caution">
    <text evidence="3">The sequence shown here is derived from an EMBL/GenBank/DDBJ whole genome shotgun (WGS) entry which is preliminary data.</text>
</comment>
<dbReference type="Proteomes" id="UP000824469">
    <property type="component" value="Unassembled WGS sequence"/>
</dbReference>
<gene>
    <name evidence="3" type="ORF">KI387_038777</name>
</gene>
<name>A0AA38CCL1_TAXCH</name>
<dbReference type="PANTHER" id="PTHR21068:SF49">
    <property type="entry name" value="SENESCENCE DOMAIN-CONTAINING PROTEIN"/>
    <property type="match status" value="1"/>
</dbReference>
<evidence type="ECO:0000313" key="4">
    <source>
        <dbReference type="Proteomes" id="UP000824469"/>
    </source>
</evidence>